<name>A0ABQ9IJM7_9NEOP</name>
<keyword evidence="2" id="KW-1185">Reference proteome</keyword>
<comment type="caution">
    <text evidence="1">The sequence shown here is derived from an EMBL/GenBank/DDBJ whole genome shotgun (WGS) entry which is preliminary data.</text>
</comment>
<sequence length="64" mass="7047">MENSSSDGGASGGHLRVCPQHHIIIVFSTERALAPTLTNEVWEGVHFSIGINRKEKILIPMLHN</sequence>
<dbReference type="Proteomes" id="UP001159363">
    <property type="component" value="Chromosome 1"/>
</dbReference>
<organism evidence="1 2">
    <name type="scientific">Dryococelus australis</name>
    <dbReference type="NCBI Taxonomy" id="614101"/>
    <lineage>
        <taxon>Eukaryota</taxon>
        <taxon>Metazoa</taxon>
        <taxon>Ecdysozoa</taxon>
        <taxon>Arthropoda</taxon>
        <taxon>Hexapoda</taxon>
        <taxon>Insecta</taxon>
        <taxon>Pterygota</taxon>
        <taxon>Neoptera</taxon>
        <taxon>Polyneoptera</taxon>
        <taxon>Phasmatodea</taxon>
        <taxon>Verophasmatodea</taxon>
        <taxon>Anareolatae</taxon>
        <taxon>Phasmatidae</taxon>
        <taxon>Eurycanthinae</taxon>
        <taxon>Dryococelus</taxon>
    </lineage>
</organism>
<dbReference type="EMBL" id="JARBHB010000001">
    <property type="protein sequence ID" value="KAJ8896896.1"/>
    <property type="molecule type" value="Genomic_DNA"/>
</dbReference>
<gene>
    <name evidence="1" type="ORF">PR048_002242</name>
</gene>
<reference evidence="1 2" key="1">
    <citation type="submission" date="2023-02" db="EMBL/GenBank/DDBJ databases">
        <title>LHISI_Scaffold_Assembly.</title>
        <authorList>
            <person name="Stuart O.P."/>
            <person name="Cleave R."/>
            <person name="Magrath M.J.L."/>
            <person name="Mikheyev A.S."/>
        </authorList>
    </citation>
    <scope>NUCLEOTIDE SEQUENCE [LARGE SCALE GENOMIC DNA]</scope>
    <source>
        <strain evidence="1">Daus_M_001</strain>
        <tissue evidence="1">Leg muscle</tissue>
    </source>
</reference>
<evidence type="ECO:0000313" key="1">
    <source>
        <dbReference type="EMBL" id="KAJ8896896.1"/>
    </source>
</evidence>
<protein>
    <submittedName>
        <fullName evidence="1">Uncharacterized protein</fullName>
    </submittedName>
</protein>
<evidence type="ECO:0000313" key="2">
    <source>
        <dbReference type="Proteomes" id="UP001159363"/>
    </source>
</evidence>
<accession>A0ABQ9IJM7</accession>
<proteinExistence type="predicted"/>